<dbReference type="AlphaFoldDB" id="A0A023AY28"/>
<name>A0A023AY28_GRENI</name>
<evidence type="ECO:0000313" key="3">
    <source>
        <dbReference type="Proteomes" id="UP000019763"/>
    </source>
</evidence>
<accession>A0A023AY28</accession>
<dbReference type="Proteomes" id="UP000019763">
    <property type="component" value="Unassembled WGS sequence"/>
</dbReference>
<keyword evidence="3" id="KW-1185">Reference proteome</keyword>
<feature type="region of interest" description="Disordered" evidence="1">
    <location>
        <begin position="173"/>
        <end position="225"/>
    </location>
</feature>
<proteinExistence type="predicted"/>
<protein>
    <submittedName>
        <fullName evidence="2">Uncharacterized protein</fullName>
    </submittedName>
</protein>
<dbReference type="GeneID" id="22915759"/>
<evidence type="ECO:0000313" key="2">
    <source>
        <dbReference type="EMBL" id="EZG43552.1"/>
    </source>
</evidence>
<gene>
    <name evidence="2" type="ORF">GNI_167280</name>
</gene>
<dbReference type="RefSeq" id="XP_011133217.1">
    <property type="nucleotide sequence ID" value="XM_011134915.1"/>
</dbReference>
<comment type="caution">
    <text evidence="2">The sequence shown here is derived from an EMBL/GenBank/DDBJ whole genome shotgun (WGS) entry which is preliminary data.</text>
</comment>
<dbReference type="VEuPathDB" id="CryptoDB:GNI_167280"/>
<feature type="compositionally biased region" description="Basic and acidic residues" evidence="1">
    <location>
        <begin position="198"/>
        <end position="225"/>
    </location>
</feature>
<reference evidence="2" key="1">
    <citation type="submission" date="2013-12" db="EMBL/GenBank/DDBJ databases">
        <authorList>
            <person name="Omoto C.K."/>
            <person name="Sibley D."/>
            <person name="Venepally P."/>
            <person name="Hadjithomas M."/>
            <person name="Karamycheva S."/>
            <person name="Brunk B."/>
            <person name="Roos D."/>
            <person name="Caler E."/>
            <person name="Lorenzi H."/>
        </authorList>
    </citation>
    <scope>NUCLEOTIDE SEQUENCE</scope>
</reference>
<organism evidence="2 3">
    <name type="scientific">Gregarina niphandrodes</name>
    <name type="common">Septate eugregarine</name>
    <dbReference type="NCBI Taxonomy" id="110365"/>
    <lineage>
        <taxon>Eukaryota</taxon>
        <taxon>Sar</taxon>
        <taxon>Alveolata</taxon>
        <taxon>Apicomplexa</taxon>
        <taxon>Conoidasida</taxon>
        <taxon>Gregarinasina</taxon>
        <taxon>Eugregarinorida</taxon>
        <taxon>Gregarinidae</taxon>
        <taxon>Gregarina</taxon>
    </lineage>
</organism>
<dbReference type="EMBL" id="AFNH02001250">
    <property type="protein sequence ID" value="EZG43552.1"/>
    <property type="molecule type" value="Genomic_DNA"/>
</dbReference>
<evidence type="ECO:0000256" key="1">
    <source>
        <dbReference type="SAM" id="MobiDB-lite"/>
    </source>
</evidence>
<sequence length="225" mass="26469">MFLYRTTYHTALEETPGRWLFGTRVATPEEREISERLIDRNVERYRWLTQERDETIETMEGRAREGADKRNAGRRPLELRRGDIVVVRDPTTRRQDWGLPQRVEQVSPQGHRVTTRDLLTGRVQDRHVTRVRRVERPGDRRQVATWVAEYRLEGVEISAEELEEKLRAAVEVGEEAGPVERPVERFDLGPDEEDAEDEGRIAVKEEVPQREDAAREPPRKRTRRE</sequence>